<reference evidence="1 2" key="1">
    <citation type="submission" date="2021-08" db="EMBL/GenBank/DDBJ databases">
        <title>Draft Genome Sequence of Phanerochaete sordida strain YK-624.</title>
        <authorList>
            <person name="Mori T."/>
            <person name="Dohra H."/>
            <person name="Suzuki T."/>
            <person name="Kawagishi H."/>
            <person name="Hirai H."/>
        </authorList>
    </citation>
    <scope>NUCLEOTIDE SEQUENCE [LARGE SCALE GENOMIC DNA]</scope>
    <source>
        <strain evidence="1 2">YK-624</strain>
    </source>
</reference>
<comment type="caution">
    <text evidence="1">The sequence shown here is derived from an EMBL/GenBank/DDBJ whole genome shotgun (WGS) entry which is preliminary data.</text>
</comment>
<accession>A0A9P3GJP7</accession>
<keyword evidence="2" id="KW-1185">Reference proteome</keyword>
<name>A0A9P3GJP7_9APHY</name>
<dbReference type="Proteomes" id="UP000703269">
    <property type="component" value="Unassembled WGS sequence"/>
</dbReference>
<evidence type="ECO:0000313" key="1">
    <source>
        <dbReference type="EMBL" id="GJE96031.1"/>
    </source>
</evidence>
<protein>
    <submittedName>
        <fullName evidence="1">Uncharacterized protein</fullName>
    </submittedName>
</protein>
<organism evidence="1 2">
    <name type="scientific">Phanerochaete sordida</name>
    <dbReference type="NCBI Taxonomy" id="48140"/>
    <lineage>
        <taxon>Eukaryota</taxon>
        <taxon>Fungi</taxon>
        <taxon>Dikarya</taxon>
        <taxon>Basidiomycota</taxon>
        <taxon>Agaricomycotina</taxon>
        <taxon>Agaricomycetes</taxon>
        <taxon>Polyporales</taxon>
        <taxon>Phanerochaetaceae</taxon>
        <taxon>Phanerochaete</taxon>
    </lineage>
</organism>
<dbReference type="EMBL" id="BPQB01000055">
    <property type="protein sequence ID" value="GJE96031.1"/>
    <property type="molecule type" value="Genomic_DNA"/>
</dbReference>
<gene>
    <name evidence="1" type="ORF">PsYK624_122240</name>
</gene>
<sequence length="125" mass="13851">MFCATDTFQSDLRLDDYPLEGLGGDPIFLRQPLMPQKPQFCGAQDLPSITVLPLPATPAVVDVLHSLRSEDRPTMRADYSEVARNDVLGNRLLDSDRLHNNILDASLKPLSHPARGMENILRAGE</sequence>
<evidence type="ECO:0000313" key="2">
    <source>
        <dbReference type="Proteomes" id="UP000703269"/>
    </source>
</evidence>
<proteinExistence type="predicted"/>
<dbReference type="AlphaFoldDB" id="A0A9P3GJP7"/>